<feature type="compositionally biased region" description="Polar residues" evidence="2">
    <location>
        <begin position="213"/>
        <end position="223"/>
    </location>
</feature>
<dbReference type="InParanoid" id="A0A7M7PKR9"/>
<keyword evidence="1" id="KW-0175">Coiled coil</keyword>
<dbReference type="AlphaFoldDB" id="A0A7M7PKR9"/>
<feature type="region of interest" description="Disordered" evidence="2">
    <location>
        <begin position="107"/>
        <end position="165"/>
    </location>
</feature>
<keyword evidence="5" id="KW-1185">Reference proteome</keyword>
<dbReference type="InterPro" id="IPR058190">
    <property type="entry name" value="CC4_CEP85"/>
</dbReference>
<feature type="coiled-coil region" evidence="1">
    <location>
        <begin position="363"/>
        <end position="423"/>
    </location>
</feature>
<organism evidence="4 5">
    <name type="scientific">Strongylocentrotus purpuratus</name>
    <name type="common">Purple sea urchin</name>
    <dbReference type="NCBI Taxonomy" id="7668"/>
    <lineage>
        <taxon>Eukaryota</taxon>
        <taxon>Metazoa</taxon>
        <taxon>Echinodermata</taxon>
        <taxon>Eleutherozoa</taxon>
        <taxon>Echinozoa</taxon>
        <taxon>Echinoidea</taxon>
        <taxon>Euechinoidea</taxon>
        <taxon>Echinacea</taxon>
        <taxon>Camarodonta</taxon>
        <taxon>Echinidea</taxon>
        <taxon>Strongylocentrotidae</taxon>
        <taxon>Strongylocentrotus</taxon>
    </lineage>
</organism>
<dbReference type="OMA" id="RMFSVPQ"/>
<dbReference type="OrthoDB" id="5972981at2759"/>
<sequence>MSSALKRKIARRKHRDDSDVFLEDDHRRDGDRPDLTKGFFQKYLSRSLQNLEDLYCLDDDGEVELDSQSVISLPLTATTVTDNEGSDYEQYFAEPTHQPKVAQVLPNNNQLDKPSHHSPGPNGYTSRHGNHPRSPHRDRQMSPRARMGDGSEDVTTMTDGHDPALVYSDPKISNLDQDDMFLPLDWDHTLNETDMVPDTTLMEKNPAHRSPLSHHSQLSSYSKVSHHPLTKSPRQYSGAYGDSGYCPPDYSKYPGPSESGPGSRAPGNPVPFHTKMNLTQWQQNLDSQFSLQQQMQHLQLNPAYHPSGRSGTGHDMHRHAAGAGYPMGDSNFSYGPVMSSEPTNLEGLIRAKESMLHERNIIVERQKLEIAHLRKQNDEQESIARQRIYTRSRDEGDMLFLKMQEYQYEIASLRAQLAEVSTAKMAEGDQLSRKLGEVEESQLTNEMTINELKTKLKLKEAELHEVKGQLLHSKKDYDKLKKRLTKIERYMHDLPTAEEYKESCDTIQDLRQQEGLLRERIVSLEASLSKAKQKAHRSKQESTDLEEKNLTLEAEMERMKKEMSKLHKALGSNETGDPTDLELCNREDLEQLREENERHSSSVEHLKKVIDSKHRHLQKVQSEHQRALEEMESRLMQEEGVITALRVELNNKDSALQDMTRSMKDLASQSQELYGHNLSLQESVQGLEKQVSSDKARFTGQLVKELSLCVQELQRLVELINQRAEGQEPNVSLLLGFRPSSTMSFDVDEYDESGSEDVIRAKLTQVQKLRGDIDLIRSLISDRYAEDFGSNCITQ</sequence>
<dbReference type="Pfam" id="PF24555">
    <property type="entry name" value="CC4_CEP85"/>
    <property type="match status" value="1"/>
</dbReference>
<evidence type="ECO:0000256" key="1">
    <source>
        <dbReference type="SAM" id="Coils"/>
    </source>
</evidence>
<evidence type="ECO:0000313" key="4">
    <source>
        <dbReference type="EnsemblMetazoa" id="XP_030850878"/>
    </source>
</evidence>
<reference evidence="5" key="1">
    <citation type="submission" date="2015-02" db="EMBL/GenBank/DDBJ databases">
        <title>Genome sequencing for Strongylocentrotus purpuratus.</title>
        <authorList>
            <person name="Murali S."/>
            <person name="Liu Y."/>
            <person name="Vee V."/>
            <person name="English A."/>
            <person name="Wang M."/>
            <person name="Skinner E."/>
            <person name="Han Y."/>
            <person name="Muzny D.M."/>
            <person name="Worley K.C."/>
            <person name="Gibbs R.A."/>
        </authorList>
    </citation>
    <scope>NUCLEOTIDE SEQUENCE</scope>
</reference>
<feature type="compositionally biased region" description="Basic and acidic residues" evidence="2">
    <location>
        <begin position="135"/>
        <end position="149"/>
    </location>
</feature>
<dbReference type="PANTHER" id="PTHR31075">
    <property type="entry name" value="CENTROSOMAL PROTEIN OF 85 KDA"/>
    <property type="match status" value="1"/>
</dbReference>
<accession>A0A7M7PKR9</accession>
<dbReference type="KEGG" id="spu:100892910"/>
<evidence type="ECO:0000313" key="5">
    <source>
        <dbReference type="Proteomes" id="UP000007110"/>
    </source>
</evidence>
<dbReference type="GO" id="GO:0005813">
    <property type="term" value="C:centrosome"/>
    <property type="evidence" value="ECO:0000318"/>
    <property type="project" value="GO_Central"/>
</dbReference>
<dbReference type="GeneID" id="100892910"/>
<reference evidence="4" key="2">
    <citation type="submission" date="2021-01" db="UniProtKB">
        <authorList>
            <consortium name="EnsemblMetazoa"/>
        </authorList>
    </citation>
    <scope>IDENTIFICATION</scope>
</reference>
<dbReference type="Gene3D" id="1.10.287.1490">
    <property type="match status" value="1"/>
</dbReference>
<name>A0A7M7PKR9_STRPU</name>
<protein>
    <recommendedName>
        <fullName evidence="3">Centrosomal protein of 85 kDa-like CC4 coiled-coil domain-containing protein</fullName>
    </recommendedName>
</protein>
<dbReference type="Proteomes" id="UP000007110">
    <property type="component" value="Unassembled WGS sequence"/>
</dbReference>
<feature type="compositionally biased region" description="Basic and acidic residues" evidence="2">
    <location>
        <begin position="538"/>
        <end position="548"/>
    </location>
</feature>
<feature type="region of interest" description="Disordered" evidence="2">
    <location>
        <begin position="527"/>
        <end position="548"/>
    </location>
</feature>
<dbReference type="PANTHER" id="PTHR31075:SF4">
    <property type="entry name" value="CENTROSOMAL PROTEIN OF 85 KDA"/>
    <property type="match status" value="1"/>
</dbReference>
<evidence type="ECO:0000259" key="3">
    <source>
        <dbReference type="Pfam" id="PF24555"/>
    </source>
</evidence>
<dbReference type="InterPro" id="IPR040210">
    <property type="entry name" value="Cep85/Cep85L"/>
</dbReference>
<feature type="domain" description="Centrosomal protein of 85 kDa-like CC4 coiled-coil" evidence="3">
    <location>
        <begin position="594"/>
        <end position="681"/>
    </location>
</feature>
<dbReference type="FunCoup" id="A0A7M7PKR9">
    <property type="interactions" value="1361"/>
</dbReference>
<evidence type="ECO:0000256" key="2">
    <source>
        <dbReference type="SAM" id="MobiDB-lite"/>
    </source>
</evidence>
<proteinExistence type="predicted"/>
<dbReference type="RefSeq" id="XP_030850878.1">
    <property type="nucleotide sequence ID" value="XM_030995018.1"/>
</dbReference>
<feature type="region of interest" description="Disordered" evidence="2">
    <location>
        <begin position="202"/>
        <end position="269"/>
    </location>
</feature>
<dbReference type="EnsemblMetazoa" id="XM_030995018">
    <property type="protein sequence ID" value="XP_030850878"/>
    <property type="gene ID" value="LOC100892910"/>
</dbReference>